<keyword evidence="3" id="KW-1185">Reference proteome</keyword>
<feature type="compositionally biased region" description="Low complexity" evidence="1">
    <location>
        <begin position="143"/>
        <end position="154"/>
    </location>
</feature>
<feature type="compositionally biased region" description="Basic residues" evidence="1">
    <location>
        <begin position="129"/>
        <end position="142"/>
    </location>
</feature>
<dbReference type="AlphaFoldDB" id="A0A8S1RMD2"/>
<gene>
    <name evidence="2" type="ORF">PSON_ATCC_30995.1.T1900014</name>
</gene>
<comment type="caution">
    <text evidence="2">The sequence shown here is derived from an EMBL/GenBank/DDBJ whole genome shotgun (WGS) entry which is preliminary data.</text>
</comment>
<proteinExistence type="predicted"/>
<accession>A0A8S1RMD2</accession>
<reference evidence="2" key="1">
    <citation type="submission" date="2021-01" db="EMBL/GenBank/DDBJ databases">
        <authorList>
            <consortium name="Genoscope - CEA"/>
            <person name="William W."/>
        </authorList>
    </citation>
    <scope>NUCLEOTIDE SEQUENCE</scope>
</reference>
<evidence type="ECO:0000313" key="3">
    <source>
        <dbReference type="Proteomes" id="UP000692954"/>
    </source>
</evidence>
<name>A0A8S1RMD2_9CILI</name>
<dbReference type="EMBL" id="CAJJDN010000190">
    <property type="protein sequence ID" value="CAD8128513.1"/>
    <property type="molecule type" value="Genomic_DNA"/>
</dbReference>
<protein>
    <submittedName>
        <fullName evidence="2">Uncharacterized protein</fullName>
    </submittedName>
</protein>
<feature type="region of interest" description="Disordered" evidence="1">
    <location>
        <begin position="129"/>
        <end position="154"/>
    </location>
</feature>
<evidence type="ECO:0000256" key="1">
    <source>
        <dbReference type="SAM" id="MobiDB-lite"/>
    </source>
</evidence>
<sequence length="154" mass="18140">MDLAIIMSQFQQALFQLQYILRKNTHSDIFNSSSKQFFLMNFPFPIKNKLTIQKKPSSQIKILPSSFKFYSIHSKIIPLHKQKITLIYSCLEQILIFHYLTLIHPLHQVLFNFIPIIKSLNKYNKNKALTKKSKNKPSKKTKNTSNKQTINKDQ</sequence>
<dbReference type="Proteomes" id="UP000692954">
    <property type="component" value="Unassembled WGS sequence"/>
</dbReference>
<evidence type="ECO:0000313" key="2">
    <source>
        <dbReference type="EMBL" id="CAD8128513.1"/>
    </source>
</evidence>
<organism evidence="2 3">
    <name type="scientific">Paramecium sonneborni</name>
    <dbReference type="NCBI Taxonomy" id="65129"/>
    <lineage>
        <taxon>Eukaryota</taxon>
        <taxon>Sar</taxon>
        <taxon>Alveolata</taxon>
        <taxon>Ciliophora</taxon>
        <taxon>Intramacronucleata</taxon>
        <taxon>Oligohymenophorea</taxon>
        <taxon>Peniculida</taxon>
        <taxon>Parameciidae</taxon>
        <taxon>Paramecium</taxon>
    </lineage>
</organism>